<organism evidence="3 4">
    <name type="scientific">Macrolepiota fuliginosa MF-IS2</name>
    <dbReference type="NCBI Taxonomy" id="1400762"/>
    <lineage>
        <taxon>Eukaryota</taxon>
        <taxon>Fungi</taxon>
        <taxon>Dikarya</taxon>
        <taxon>Basidiomycota</taxon>
        <taxon>Agaricomycotina</taxon>
        <taxon>Agaricomycetes</taxon>
        <taxon>Agaricomycetidae</taxon>
        <taxon>Agaricales</taxon>
        <taxon>Agaricineae</taxon>
        <taxon>Agaricaceae</taxon>
        <taxon>Macrolepiota</taxon>
    </lineage>
</organism>
<name>A0A9P5X6J2_9AGAR</name>
<evidence type="ECO:0000313" key="3">
    <source>
        <dbReference type="EMBL" id="KAF9445005.1"/>
    </source>
</evidence>
<reference evidence="3" key="1">
    <citation type="submission" date="2020-11" db="EMBL/GenBank/DDBJ databases">
        <authorList>
            <consortium name="DOE Joint Genome Institute"/>
            <person name="Ahrendt S."/>
            <person name="Riley R."/>
            <person name="Andreopoulos W."/>
            <person name="Labutti K."/>
            <person name="Pangilinan J."/>
            <person name="Ruiz-Duenas F.J."/>
            <person name="Barrasa J.M."/>
            <person name="Sanchez-Garcia M."/>
            <person name="Camarero S."/>
            <person name="Miyauchi S."/>
            <person name="Serrano A."/>
            <person name="Linde D."/>
            <person name="Babiker R."/>
            <person name="Drula E."/>
            <person name="Ayuso-Fernandez I."/>
            <person name="Pacheco R."/>
            <person name="Padilla G."/>
            <person name="Ferreira P."/>
            <person name="Barriuso J."/>
            <person name="Kellner H."/>
            <person name="Castanera R."/>
            <person name="Alfaro M."/>
            <person name="Ramirez L."/>
            <person name="Pisabarro A.G."/>
            <person name="Kuo A."/>
            <person name="Tritt A."/>
            <person name="Lipzen A."/>
            <person name="He G."/>
            <person name="Yan M."/>
            <person name="Ng V."/>
            <person name="Cullen D."/>
            <person name="Martin F."/>
            <person name="Rosso M.-N."/>
            <person name="Henrissat B."/>
            <person name="Hibbett D."/>
            <person name="Martinez A.T."/>
            <person name="Grigoriev I.V."/>
        </authorList>
    </citation>
    <scope>NUCLEOTIDE SEQUENCE</scope>
    <source>
        <strain evidence="3">MF-IS2</strain>
    </source>
</reference>
<keyword evidence="4" id="KW-1185">Reference proteome</keyword>
<evidence type="ECO:0000313" key="2">
    <source>
        <dbReference type="EMBL" id="KAF9441976.1"/>
    </source>
</evidence>
<dbReference type="AlphaFoldDB" id="A0A9P5X6J2"/>
<accession>A0A9P5X6J2</accession>
<gene>
    <name evidence="3" type="ORF">P691DRAFT_676506</name>
    <name evidence="2" type="ORF">P691DRAFT_682490</name>
</gene>
<comment type="caution">
    <text evidence="3">The sequence shown here is derived from an EMBL/GenBank/DDBJ whole genome shotgun (WGS) entry which is preliminary data.</text>
</comment>
<dbReference type="Proteomes" id="UP000807342">
    <property type="component" value="Unassembled WGS sequence"/>
</dbReference>
<evidence type="ECO:0000313" key="4">
    <source>
        <dbReference type="Proteomes" id="UP000807342"/>
    </source>
</evidence>
<evidence type="ECO:0000256" key="1">
    <source>
        <dbReference type="SAM" id="MobiDB-lite"/>
    </source>
</evidence>
<feature type="region of interest" description="Disordered" evidence="1">
    <location>
        <begin position="1"/>
        <end position="37"/>
    </location>
</feature>
<dbReference type="OrthoDB" id="4232400at2759"/>
<sequence>MGAPSTSRAPRTKQTARKTTGKGAAGQKVSQTAGPSREAYLDTFGGYENFMNSHGLKSWDDSDVEMGDAIMDEFGYH</sequence>
<feature type="compositionally biased region" description="Basic residues" evidence="1">
    <location>
        <begin position="10"/>
        <end position="20"/>
    </location>
</feature>
<protein>
    <submittedName>
        <fullName evidence="3">Uncharacterized protein</fullName>
    </submittedName>
</protein>
<dbReference type="EMBL" id="MU151331">
    <property type="protein sequence ID" value="KAF9445005.1"/>
    <property type="molecule type" value="Genomic_DNA"/>
</dbReference>
<dbReference type="EMBL" id="MU151733">
    <property type="protein sequence ID" value="KAF9441976.1"/>
    <property type="molecule type" value="Genomic_DNA"/>
</dbReference>
<proteinExistence type="predicted"/>